<dbReference type="EMBL" id="FONN01000009">
    <property type="protein sequence ID" value="SFE93416.1"/>
    <property type="molecule type" value="Genomic_DNA"/>
</dbReference>
<dbReference type="InterPro" id="IPR036412">
    <property type="entry name" value="HAD-like_sf"/>
</dbReference>
<dbReference type="NCBIfam" id="TIGR01484">
    <property type="entry name" value="HAD-SF-IIB"/>
    <property type="match status" value="1"/>
</dbReference>
<proteinExistence type="predicted"/>
<dbReference type="GO" id="GO:0000287">
    <property type="term" value="F:magnesium ion binding"/>
    <property type="evidence" value="ECO:0007669"/>
    <property type="project" value="TreeGrafter"/>
</dbReference>
<dbReference type="Gene3D" id="3.30.1240.10">
    <property type="match status" value="1"/>
</dbReference>
<name>A0A1I2ELM0_9BACL</name>
<dbReference type="GO" id="GO:0016791">
    <property type="term" value="F:phosphatase activity"/>
    <property type="evidence" value="ECO:0007669"/>
    <property type="project" value="TreeGrafter"/>
</dbReference>
<dbReference type="InterPro" id="IPR006379">
    <property type="entry name" value="HAD-SF_hydro_IIB"/>
</dbReference>
<gene>
    <name evidence="1" type="ORF">SAMN04487969_109189</name>
</gene>
<dbReference type="Proteomes" id="UP000183410">
    <property type="component" value="Unassembled WGS sequence"/>
</dbReference>
<evidence type="ECO:0008006" key="3">
    <source>
        <dbReference type="Google" id="ProtNLM"/>
    </source>
</evidence>
<dbReference type="SFLD" id="SFLDG01140">
    <property type="entry name" value="C2.B:_Phosphomannomutase_and_P"/>
    <property type="match status" value="1"/>
</dbReference>
<dbReference type="OrthoDB" id="9806027at2"/>
<dbReference type="CDD" id="cd07516">
    <property type="entry name" value="HAD_Pase"/>
    <property type="match status" value="1"/>
</dbReference>
<dbReference type="Gene3D" id="3.40.50.1000">
    <property type="entry name" value="HAD superfamily/HAD-like"/>
    <property type="match status" value="1"/>
</dbReference>
<dbReference type="GO" id="GO:0005829">
    <property type="term" value="C:cytosol"/>
    <property type="evidence" value="ECO:0007669"/>
    <property type="project" value="TreeGrafter"/>
</dbReference>
<dbReference type="AlphaFoldDB" id="A0A1I2ELM0"/>
<evidence type="ECO:0000313" key="1">
    <source>
        <dbReference type="EMBL" id="SFE93416.1"/>
    </source>
</evidence>
<dbReference type="PANTHER" id="PTHR10000">
    <property type="entry name" value="PHOSPHOSERINE PHOSPHATASE"/>
    <property type="match status" value="1"/>
</dbReference>
<dbReference type="SUPFAM" id="SSF56784">
    <property type="entry name" value="HAD-like"/>
    <property type="match status" value="1"/>
</dbReference>
<dbReference type="InterPro" id="IPR023214">
    <property type="entry name" value="HAD_sf"/>
</dbReference>
<keyword evidence="2" id="KW-1185">Reference proteome</keyword>
<dbReference type="PANTHER" id="PTHR10000:SF8">
    <property type="entry name" value="HAD SUPERFAMILY HYDROLASE-LIKE, TYPE 3"/>
    <property type="match status" value="1"/>
</dbReference>
<protein>
    <recommendedName>
        <fullName evidence="3">Cof subfamily of IIB subfamily of haloacid dehalogenase superfamily/HAD-superfamily hydrolase, subfamily IIB</fullName>
    </recommendedName>
</protein>
<dbReference type="RefSeq" id="WP_046231934.1">
    <property type="nucleotide sequence ID" value="NZ_FONN01000009.1"/>
</dbReference>
<dbReference type="SFLD" id="SFLDS00003">
    <property type="entry name" value="Haloacid_Dehalogenase"/>
    <property type="match status" value="1"/>
</dbReference>
<evidence type="ECO:0000313" key="2">
    <source>
        <dbReference type="Proteomes" id="UP000183410"/>
    </source>
</evidence>
<dbReference type="NCBIfam" id="TIGR00099">
    <property type="entry name" value="Cof-subfamily"/>
    <property type="match status" value="1"/>
</dbReference>
<sequence>MYKLFAMDMDGTLLDKNKQITPGVRKALMELQESGVTLTIASGRFPASVWMHGKEIAASCPLIGLNGSVLLDPETGELLSGTPLRPEHASSVAMLTEQRDMYIHFYGYNRLYVKELTELNRSWPLANVVVKEGRPLTDLDAGYQKASELIKVIPVGRLSSFAIGAMEPLYKATVICDDSEQLEQLYAELATWGAFTLTRTGSRRFDINAAGVSKRSALAQLCAEQNIAPEQVAAIGDYDNDTDMLRWAGLGIAMGNAADHIKRIAACTTAANSENGVAQAIRDYLLTSPNP</sequence>
<organism evidence="1 2">
    <name type="scientific">Paenibacillus algorifonticola</name>
    <dbReference type="NCBI Taxonomy" id="684063"/>
    <lineage>
        <taxon>Bacteria</taxon>
        <taxon>Bacillati</taxon>
        <taxon>Bacillota</taxon>
        <taxon>Bacilli</taxon>
        <taxon>Bacillales</taxon>
        <taxon>Paenibacillaceae</taxon>
        <taxon>Paenibacillus</taxon>
    </lineage>
</organism>
<dbReference type="InterPro" id="IPR000150">
    <property type="entry name" value="Cof"/>
</dbReference>
<accession>A0A1I2ELM0</accession>
<reference evidence="2" key="1">
    <citation type="submission" date="2016-10" db="EMBL/GenBank/DDBJ databases">
        <authorList>
            <person name="Varghese N."/>
            <person name="Submissions S."/>
        </authorList>
    </citation>
    <scope>NUCLEOTIDE SEQUENCE [LARGE SCALE GENOMIC DNA]</scope>
    <source>
        <strain evidence="2">CGMCC 1.10223</strain>
    </source>
</reference>
<dbReference type="Pfam" id="PF08282">
    <property type="entry name" value="Hydrolase_3"/>
    <property type="match status" value="1"/>
</dbReference>